<evidence type="ECO:0000313" key="2">
    <source>
        <dbReference type="Proteomes" id="UP000030655"/>
    </source>
</evidence>
<organism evidence="1 2">
    <name type="scientific">Anncaliia algerae PRA339</name>
    <dbReference type="NCBI Taxonomy" id="1288291"/>
    <lineage>
        <taxon>Eukaryota</taxon>
        <taxon>Fungi</taxon>
        <taxon>Fungi incertae sedis</taxon>
        <taxon>Microsporidia</taxon>
        <taxon>Tubulinosematoidea</taxon>
        <taxon>Tubulinosematidae</taxon>
        <taxon>Anncaliia</taxon>
    </lineage>
</organism>
<proteinExistence type="predicted"/>
<accession>A0A059F3C0</accession>
<evidence type="ECO:0000313" key="1">
    <source>
        <dbReference type="EMBL" id="KCZ81783.1"/>
    </source>
</evidence>
<sequence>MEISFKKILEIKTNYKKLRISPHYDKILLWVKDIPEFSIYNIQENSICDPILFTHPIRNINFINNDLLIITTENDIFSYDLKNASIEKIIGVTSVLNSFLLKNVVVVRKDKILFLHKTNFIIGSFNYSFIKYIDPYLILIFNNTIFIFNKKLKLIYDSFIEKGKNVKDVFIRNKKIYYLSEDSIFGHDLNIELYNNKIIEEINQDTVEDKFINHYDNDSYRLCISDKFIYLCYKNRLIVGQKNFLEIALYYEVDECVFSPKEEMCFFIKDGVFNVFKENLDDLFRYKLINESYFYRELEDEFDISDPDYEDIKDN</sequence>
<dbReference type="EMBL" id="KK365137">
    <property type="protein sequence ID" value="KCZ81783.1"/>
    <property type="molecule type" value="Genomic_DNA"/>
</dbReference>
<dbReference type="HOGENOM" id="CLU_1104906_0_0_1"/>
<dbReference type="AlphaFoldDB" id="A0A059F3C0"/>
<name>A0A059F3C0_9MICR</name>
<dbReference type="VEuPathDB" id="MicrosporidiaDB:H312_00823"/>
<keyword evidence="2" id="KW-1185">Reference proteome</keyword>
<gene>
    <name evidence="1" type="ORF">H312_00823</name>
</gene>
<dbReference type="Proteomes" id="UP000030655">
    <property type="component" value="Unassembled WGS sequence"/>
</dbReference>
<protein>
    <recommendedName>
        <fullName evidence="3">CNH domain-containing protein</fullName>
    </recommendedName>
</protein>
<evidence type="ECO:0008006" key="3">
    <source>
        <dbReference type="Google" id="ProtNLM"/>
    </source>
</evidence>
<reference evidence="2" key="1">
    <citation type="submission" date="2013-02" db="EMBL/GenBank/DDBJ databases">
        <authorList>
            <consortium name="The Broad Institute Genome Sequencing Platform"/>
            <person name="Cuomo C."/>
            <person name="Becnel J."/>
            <person name="Sanscrainte N."/>
            <person name="Walker B."/>
            <person name="Young S.K."/>
            <person name="Zeng Q."/>
            <person name="Gargeya S."/>
            <person name="Fitzgerald M."/>
            <person name="Haas B."/>
            <person name="Abouelleil A."/>
            <person name="Alvarado L."/>
            <person name="Arachchi H.M."/>
            <person name="Berlin A.M."/>
            <person name="Chapman S.B."/>
            <person name="Dewar J."/>
            <person name="Goldberg J."/>
            <person name="Griggs A."/>
            <person name="Gujja S."/>
            <person name="Hansen M."/>
            <person name="Howarth C."/>
            <person name="Imamovic A."/>
            <person name="Larimer J."/>
            <person name="McCowan C."/>
            <person name="Murphy C."/>
            <person name="Neiman D."/>
            <person name="Pearson M."/>
            <person name="Priest M."/>
            <person name="Roberts A."/>
            <person name="Saif S."/>
            <person name="Shea T."/>
            <person name="Sisk P."/>
            <person name="Sykes S."/>
            <person name="Wortman J."/>
            <person name="Nusbaum C."/>
            <person name="Birren B."/>
        </authorList>
    </citation>
    <scope>NUCLEOTIDE SEQUENCE [LARGE SCALE GENOMIC DNA]</scope>
    <source>
        <strain evidence="2">PRA339</strain>
    </source>
</reference>
<reference evidence="1 2" key="2">
    <citation type="submission" date="2014-03" db="EMBL/GenBank/DDBJ databases">
        <title>The Genome Sequence of Anncaliia algerae insect isolate PRA339.</title>
        <authorList>
            <consortium name="The Broad Institute Genome Sequencing Platform"/>
            <consortium name="The Broad Institute Genome Sequencing Center for Infectious Disease"/>
            <person name="Cuomo C."/>
            <person name="Becnel J."/>
            <person name="Sanscrainte N."/>
            <person name="Walker B."/>
            <person name="Young S.K."/>
            <person name="Zeng Q."/>
            <person name="Gargeya S."/>
            <person name="Fitzgerald M."/>
            <person name="Haas B."/>
            <person name="Abouelleil A."/>
            <person name="Alvarado L."/>
            <person name="Arachchi H.M."/>
            <person name="Berlin A.M."/>
            <person name="Chapman S.B."/>
            <person name="Dewar J."/>
            <person name="Goldberg J."/>
            <person name="Griggs A."/>
            <person name="Gujja S."/>
            <person name="Hansen M."/>
            <person name="Howarth C."/>
            <person name="Imamovic A."/>
            <person name="Larimer J."/>
            <person name="McCowan C."/>
            <person name="Murphy C."/>
            <person name="Neiman D."/>
            <person name="Pearson M."/>
            <person name="Priest M."/>
            <person name="Roberts A."/>
            <person name="Saif S."/>
            <person name="Shea T."/>
            <person name="Sisk P."/>
            <person name="Sykes S."/>
            <person name="Wortman J."/>
            <person name="Nusbaum C."/>
            <person name="Birren B."/>
        </authorList>
    </citation>
    <scope>NUCLEOTIDE SEQUENCE [LARGE SCALE GENOMIC DNA]</scope>
    <source>
        <strain evidence="1 2">PRA339</strain>
    </source>
</reference>
<dbReference type="OrthoDB" id="2197155at2759"/>